<sequence>MQDPGVNPSNSARDEREHHQSLQDALSMAGSQLRRRENGEVDVMHAVGGVRGLVEALLPGFLFLTVYLVSESLYVSLAVAGAVALVFAAVRLVQRGKLVQSVSGFVGVLICAVVALRTGDAADYYVPGLWINLAYGLGVLLSIIVRWPILGLIYSFIRDEVGTWRTVPGRLKAYQKATWVLFAMFVVRLLVQVPLYLADHVAGLGAARLLMGTPLYAAVLWVTWMMTRKPADVLAEERS</sequence>
<dbReference type="AlphaFoldDB" id="A0A917IM42"/>
<keyword evidence="2" id="KW-0812">Transmembrane</keyword>
<feature type="region of interest" description="Disordered" evidence="1">
    <location>
        <begin position="1"/>
        <end position="21"/>
    </location>
</feature>
<dbReference type="EMBL" id="BMDC01000001">
    <property type="protein sequence ID" value="GGH56785.1"/>
    <property type="molecule type" value="Genomic_DNA"/>
</dbReference>
<dbReference type="InterPro" id="IPR016566">
    <property type="entry name" value="UCP010219"/>
</dbReference>
<evidence type="ECO:0000256" key="1">
    <source>
        <dbReference type="SAM" id="MobiDB-lite"/>
    </source>
</evidence>
<evidence type="ECO:0000256" key="2">
    <source>
        <dbReference type="SAM" id="Phobius"/>
    </source>
</evidence>
<comment type="caution">
    <text evidence="3">The sequence shown here is derived from an EMBL/GenBank/DDBJ whole genome shotgun (WGS) entry which is preliminary data.</text>
</comment>
<evidence type="ECO:0000313" key="3">
    <source>
        <dbReference type="EMBL" id="GGH56785.1"/>
    </source>
</evidence>
<gene>
    <name evidence="3" type="ORF">GCM10007359_01250</name>
</gene>
<reference evidence="3 4" key="1">
    <citation type="journal article" date="2014" name="Int. J. Syst. Evol. Microbiol.">
        <title>Complete genome sequence of Corynebacterium casei LMG S-19264T (=DSM 44701T), isolated from a smear-ripened cheese.</title>
        <authorList>
            <consortium name="US DOE Joint Genome Institute (JGI-PGF)"/>
            <person name="Walter F."/>
            <person name="Albersmeier A."/>
            <person name="Kalinowski J."/>
            <person name="Ruckert C."/>
        </authorList>
    </citation>
    <scope>NUCLEOTIDE SEQUENCE [LARGE SCALE GENOMIC DNA]</scope>
    <source>
        <strain evidence="3 4">CCM 8669</strain>
    </source>
</reference>
<keyword evidence="2" id="KW-1133">Transmembrane helix</keyword>
<feature type="compositionally biased region" description="Basic and acidic residues" evidence="1">
    <location>
        <begin position="12"/>
        <end position="21"/>
    </location>
</feature>
<keyword evidence="4" id="KW-1185">Reference proteome</keyword>
<proteinExistence type="predicted"/>
<dbReference type="Proteomes" id="UP000600171">
    <property type="component" value="Unassembled WGS sequence"/>
</dbReference>
<protein>
    <recommendedName>
        <fullName evidence="5">DUF3159 domain-containing protein</fullName>
    </recommendedName>
</protein>
<organism evidence="3 4">
    <name type="scientific">Rothia aerolata</name>
    <dbReference type="NCBI Taxonomy" id="1812262"/>
    <lineage>
        <taxon>Bacteria</taxon>
        <taxon>Bacillati</taxon>
        <taxon>Actinomycetota</taxon>
        <taxon>Actinomycetes</taxon>
        <taxon>Micrococcales</taxon>
        <taxon>Micrococcaceae</taxon>
        <taxon>Rothia</taxon>
    </lineage>
</organism>
<dbReference type="RefSeq" id="WP_188358417.1">
    <property type="nucleotide sequence ID" value="NZ_BMDC01000001.1"/>
</dbReference>
<keyword evidence="2" id="KW-0472">Membrane</keyword>
<feature type="transmembrane region" description="Helical" evidence="2">
    <location>
        <begin position="98"/>
        <end position="117"/>
    </location>
</feature>
<name>A0A917IM42_9MICC</name>
<evidence type="ECO:0008006" key="5">
    <source>
        <dbReference type="Google" id="ProtNLM"/>
    </source>
</evidence>
<feature type="transmembrane region" description="Helical" evidence="2">
    <location>
        <begin position="73"/>
        <end position="93"/>
    </location>
</feature>
<feature type="transmembrane region" description="Helical" evidence="2">
    <location>
        <begin position="129"/>
        <end position="157"/>
    </location>
</feature>
<evidence type="ECO:0000313" key="4">
    <source>
        <dbReference type="Proteomes" id="UP000600171"/>
    </source>
</evidence>
<feature type="transmembrane region" description="Helical" evidence="2">
    <location>
        <begin position="178"/>
        <end position="198"/>
    </location>
</feature>
<feature type="transmembrane region" description="Helical" evidence="2">
    <location>
        <begin position="204"/>
        <end position="224"/>
    </location>
</feature>
<accession>A0A917IM42</accession>
<dbReference type="Pfam" id="PF11361">
    <property type="entry name" value="DUF3159"/>
    <property type="match status" value="1"/>
</dbReference>
<dbReference type="PIRSF" id="PIRSF010219">
    <property type="entry name" value="UCP010219"/>
    <property type="match status" value="1"/>
</dbReference>